<keyword evidence="3" id="KW-1185">Reference proteome</keyword>
<dbReference type="Proteomes" id="UP001057877">
    <property type="component" value="Chromosome"/>
</dbReference>
<accession>A0ABY5S3S6</accession>
<dbReference type="Gene3D" id="3.40.640.10">
    <property type="entry name" value="Type I PLP-dependent aspartate aminotransferase-like (Major domain)"/>
    <property type="match status" value="1"/>
</dbReference>
<protein>
    <submittedName>
        <fullName evidence="2">Aminotransferase class V-fold PLP-dependent enzyme</fullName>
    </submittedName>
</protein>
<dbReference type="GO" id="GO:0008483">
    <property type="term" value="F:transaminase activity"/>
    <property type="evidence" value="ECO:0007669"/>
    <property type="project" value="UniProtKB-KW"/>
</dbReference>
<evidence type="ECO:0000259" key="1">
    <source>
        <dbReference type="Pfam" id="PF00266"/>
    </source>
</evidence>
<dbReference type="RefSeq" id="WP_258384630.1">
    <property type="nucleotide sequence ID" value="NZ_CP091430.1"/>
</dbReference>
<dbReference type="InterPro" id="IPR015422">
    <property type="entry name" value="PyrdxlP-dep_Trfase_small"/>
</dbReference>
<sequence>MEALLSKSLFADLDTSTWFYSGAETPPLKGVHAAVDDYLKLRSDGPGGRDHNSLIEASCKANIARLLGGKPENIGFLSNSSEIISMIAGSIEFRPGDNVVINNLEFPSGVLPWLMLKERGVEVRVVPHRNWQIAPDDILAEVDSRTRLVMASHVSYLSGARLDYRSLYECLKHTDTLLLLDATQSLGAVSVDMNASDFVVCSSYKWLLGLHGLGILAVNPARLSGFIPRTIGWRSVADMFSPQRYNQYELFADSRRFETGYPSYPTVYALEFSTGLLLQAGIDRVEEHILQLGSELTGRLMEKGYEVMTPHEPKHRAGNICVVSGQGAEIAEMLRKERIYLWGGDGRFRVSIHAFNDSGDIERLLRYI</sequence>
<evidence type="ECO:0000313" key="3">
    <source>
        <dbReference type="Proteomes" id="UP001057877"/>
    </source>
</evidence>
<dbReference type="SUPFAM" id="SSF53383">
    <property type="entry name" value="PLP-dependent transferases"/>
    <property type="match status" value="1"/>
</dbReference>
<reference evidence="2" key="1">
    <citation type="submission" date="2022-01" db="EMBL/GenBank/DDBJ databases">
        <title>Paenibacillus spongiae sp. nov., isolated from marine sponge.</title>
        <authorList>
            <person name="Li Z."/>
            <person name="Zhang M."/>
        </authorList>
    </citation>
    <scope>NUCLEOTIDE SEQUENCE</scope>
    <source>
        <strain evidence="2">PHS-Z3</strain>
    </source>
</reference>
<organism evidence="2 3">
    <name type="scientific">Paenibacillus spongiae</name>
    <dbReference type="NCBI Taxonomy" id="2909671"/>
    <lineage>
        <taxon>Bacteria</taxon>
        <taxon>Bacillati</taxon>
        <taxon>Bacillota</taxon>
        <taxon>Bacilli</taxon>
        <taxon>Bacillales</taxon>
        <taxon>Paenibacillaceae</taxon>
        <taxon>Paenibacillus</taxon>
    </lineage>
</organism>
<keyword evidence="2" id="KW-0032">Aminotransferase</keyword>
<feature type="domain" description="Aminotransferase class V" evidence="1">
    <location>
        <begin position="57"/>
        <end position="363"/>
    </location>
</feature>
<dbReference type="EMBL" id="CP091430">
    <property type="protein sequence ID" value="UVI28541.1"/>
    <property type="molecule type" value="Genomic_DNA"/>
</dbReference>
<dbReference type="PANTHER" id="PTHR43586">
    <property type="entry name" value="CYSTEINE DESULFURASE"/>
    <property type="match status" value="1"/>
</dbReference>
<gene>
    <name evidence="2" type="ORF">L1F29_24270</name>
</gene>
<dbReference type="InterPro" id="IPR000192">
    <property type="entry name" value="Aminotrans_V_dom"/>
</dbReference>
<evidence type="ECO:0000313" key="2">
    <source>
        <dbReference type="EMBL" id="UVI28541.1"/>
    </source>
</evidence>
<dbReference type="Gene3D" id="3.90.1150.10">
    <property type="entry name" value="Aspartate Aminotransferase, domain 1"/>
    <property type="match status" value="1"/>
</dbReference>
<proteinExistence type="predicted"/>
<dbReference type="InterPro" id="IPR015424">
    <property type="entry name" value="PyrdxlP-dep_Trfase"/>
</dbReference>
<dbReference type="PANTHER" id="PTHR43586:SF15">
    <property type="entry name" value="BLR3095 PROTEIN"/>
    <property type="match status" value="1"/>
</dbReference>
<dbReference type="InterPro" id="IPR015421">
    <property type="entry name" value="PyrdxlP-dep_Trfase_major"/>
</dbReference>
<name>A0ABY5S3S6_9BACL</name>
<keyword evidence="2" id="KW-0808">Transferase</keyword>
<dbReference type="Pfam" id="PF00266">
    <property type="entry name" value="Aminotran_5"/>
    <property type="match status" value="1"/>
</dbReference>